<protein>
    <recommendedName>
        <fullName evidence="1 12">GTP 3',8-cyclase</fullName>
        <ecNumber evidence="1 12">4.1.99.22</ecNumber>
    </recommendedName>
    <alternativeName>
        <fullName evidence="12">Molybdenum cofactor biosynthesis protein A</fullName>
    </alternativeName>
</protein>
<evidence type="ECO:0000256" key="2">
    <source>
        <dbReference type="ARBA" id="ARBA00022485"/>
    </source>
</evidence>
<dbReference type="HAMAP" id="MF_01225_B">
    <property type="entry name" value="MoaA_B"/>
    <property type="match status" value="1"/>
</dbReference>
<feature type="binding site" evidence="12">
    <location>
        <position position="89"/>
    </location>
    <ligand>
        <name>GTP</name>
        <dbReference type="ChEBI" id="CHEBI:37565"/>
    </ligand>
</feature>
<evidence type="ECO:0000256" key="7">
    <source>
        <dbReference type="ARBA" id="ARBA00023014"/>
    </source>
</evidence>
<sequence>MAKVNYLRVSVTDRCNFRCRYCMPEGVREFIPHKELLTYEEITEIVKTFAQFGVNSVRLTGGEPLIRQGVENLVSLLSEVPGITEITATTNGFLLKEKAGELKKRGLKRVNVSLDTLDPKKFAFITGTTEKALRQVIEGIREAKRVGLTPVKINTVVIRGFNDTEVLDLVAFAAEEGVEIRFIEVMPVGGPFFSKERFVPLQEVKEKVERAFGSLRPVKVKKQGPAKSFKPENLNVSVGFIPSVSEHFCDNCNRLRLTSDGKLRLCLMSEREIDLKSIIRSEGYRPHHLKLAVAQALLAKSAVNGVEALESLGCSRKMFTIGG</sequence>
<dbReference type="PROSITE" id="PS51918">
    <property type="entry name" value="RADICAL_SAM"/>
    <property type="match status" value="1"/>
</dbReference>
<dbReference type="PROSITE" id="PS01305">
    <property type="entry name" value="MOAA_NIFB_PQQE"/>
    <property type="match status" value="1"/>
</dbReference>
<dbReference type="InterPro" id="IPR013483">
    <property type="entry name" value="MoaA"/>
</dbReference>
<feature type="binding site" evidence="12">
    <location>
        <position position="249"/>
    </location>
    <ligand>
        <name>[4Fe-4S] cluster</name>
        <dbReference type="ChEBI" id="CHEBI:49883"/>
        <label>2</label>
        <note>4Fe-4S-substrate</note>
    </ligand>
</feature>
<dbReference type="InterPro" id="IPR013785">
    <property type="entry name" value="Aldolase_TIM"/>
</dbReference>
<proteinExistence type="inferred from homology"/>
<feature type="binding site" evidence="12">
    <location>
        <position position="15"/>
    </location>
    <ligand>
        <name>[4Fe-4S] cluster</name>
        <dbReference type="ChEBI" id="CHEBI:49883"/>
        <label>1</label>
        <note>4Fe-4S-S-AdoMet</note>
    </ligand>
</feature>
<dbReference type="GO" id="GO:0061799">
    <property type="term" value="F:cyclic pyranopterin monophosphate synthase activity"/>
    <property type="evidence" value="ECO:0007669"/>
    <property type="project" value="TreeGrafter"/>
</dbReference>
<dbReference type="SFLD" id="SFLDG01383">
    <property type="entry name" value="cyclic_pyranopterin_phosphate"/>
    <property type="match status" value="1"/>
</dbReference>
<feature type="binding site" evidence="12">
    <location>
        <position position="186"/>
    </location>
    <ligand>
        <name>S-adenosyl-L-methionine</name>
        <dbReference type="ChEBI" id="CHEBI:59789"/>
    </ligand>
</feature>
<keyword evidence="9 12" id="KW-0501">Molybdenum cofactor biosynthesis</keyword>
<feature type="binding site" evidence="12">
    <location>
        <position position="252"/>
    </location>
    <ligand>
        <name>[4Fe-4S] cluster</name>
        <dbReference type="ChEBI" id="CHEBI:49883"/>
        <label>2</label>
        <note>4Fe-4S-substrate</note>
    </ligand>
</feature>
<dbReference type="CDD" id="cd21117">
    <property type="entry name" value="Twitch_MoaA"/>
    <property type="match status" value="1"/>
</dbReference>
<feature type="binding site" evidence="12">
    <location>
        <begin position="254"/>
        <end position="256"/>
    </location>
    <ligand>
        <name>GTP</name>
        <dbReference type="ChEBI" id="CHEBI:37565"/>
    </ligand>
</feature>
<dbReference type="SFLD" id="SFLDG01067">
    <property type="entry name" value="SPASM/twitch_domain_containing"/>
    <property type="match status" value="1"/>
</dbReference>
<keyword evidence="5 12" id="KW-0547">Nucleotide-binding</keyword>
<feature type="binding site" evidence="12">
    <location>
        <position position="62"/>
    </location>
    <ligand>
        <name>S-adenosyl-L-methionine</name>
        <dbReference type="ChEBI" id="CHEBI:59789"/>
    </ligand>
</feature>
<name>E8T6P0_THEA1</name>
<dbReference type="PANTHER" id="PTHR22960:SF0">
    <property type="entry name" value="MOLYBDENUM COFACTOR BIOSYNTHESIS PROTEIN 1"/>
    <property type="match status" value="1"/>
</dbReference>
<evidence type="ECO:0000256" key="1">
    <source>
        <dbReference type="ARBA" id="ARBA00012167"/>
    </source>
</evidence>
<dbReference type="EC" id="4.1.99.22" evidence="1 12"/>
<comment type="pathway">
    <text evidence="12">Cofactor biosynthesis; molybdopterin biosynthesis.</text>
</comment>
<feature type="binding site" evidence="12">
    <location>
        <position position="19"/>
    </location>
    <ligand>
        <name>[4Fe-4S] cluster</name>
        <dbReference type="ChEBI" id="CHEBI:49883"/>
        <label>1</label>
        <note>4Fe-4S-S-AdoMet</note>
    </ligand>
</feature>
<dbReference type="Proteomes" id="UP000006362">
    <property type="component" value="Chromosome"/>
</dbReference>
<comment type="subunit">
    <text evidence="12">Monomer and homodimer.</text>
</comment>
<dbReference type="GO" id="GO:0046872">
    <property type="term" value="F:metal ion binding"/>
    <property type="evidence" value="ECO:0007669"/>
    <property type="project" value="UniProtKB-KW"/>
</dbReference>
<evidence type="ECO:0000256" key="11">
    <source>
        <dbReference type="ARBA" id="ARBA00048697"/>
    </source>
</evidence>
<dbReference type="SFLD" id="SFLDS00029">
    <property type="entry name" value="Radical_SAM"/>
    <property type="match status" value="1"/>
</dbReference>
<evidence type="ECO:0000256" key="12">
    <source>
        <dbReference type="HAMAP-Rule" id="MF_01225"/>
    </source>
</evidence>
<dbReference type="CDD" id="cd01335">
    <property type="entry name" value="Radical_SAM"/>
    <property type="match status" value="1"/>
</dbReference>
<evidence type="ECO:0000256" key="8">
    <source>
        <dbReference type="ARBA" id="ARBA00023134"/>
    </source>
</evidence>
<feature type="binding site" evidence="12">
    <location>
        <position position="21"/>
    </location>
    <ligand>
        <name>S-adenosyl-L-methionine</name>
        <dbReference type="ChEBI" id="CHEBI:59789"/>
    </ligand>
</feature>
<comment type="function">
    <text evidence="12">Catalyzes the cyclization of GTP to (8S)-3',8-cyclo-7,8-dihydroguanosine 5'-triphosphate.</text>
</comment>
<evidence type="ECO:0000256" key="9">
    <source>
        <dbReference type="ARBA" id="ARBA00023150"/>
    </source>
</evidence>
<dbReference type="InterPro" id="IPR010505">
    <property type="entry name" value="MoaA_twitch"/>
</dbReference>
<dbReference type="NCBIfam" id="NF001199">
    <property type="entry name" value="PRK00164.2-1"/>
    <property type="match status" value="1"/>
</dbReference>
<dbReference type="NCBIfam" id="TIGR02666">
    <property type="entry name" value="moaA"/>
    <property type="match status" value="1"/>
</dbReference>
<dbReference type="eggNOG" id="COG2896">
    <property type="taxonomic scope" value="Bacteria"/>
</dbReference>
<dbReference type="InterPro" id="IPR006638">
    <property type="entry name" value="Elp3/MiaA/NifB-like_rSAM"/>
</dbReference>
<gene>
    <name evidence="12" type="primary">moaA</name>
    <name evidence="14" type="ordered locus">Theam_0857</name>
</gene>
<dbReference type="InterPro" id="IPR058240">
    <property type="entry name" value="rSAM_sf"/>
</dbReference>
<dbReference type="InterPro" id="IPR000385">
    <property type="entry name" value="MoaA_NifB_PqqE_Fe-S-bd_CS"/>
</dbReference>
<comment type="catalytic activity">
    <reaction evidence="11 12">
        <text>GTP + AH2 + S-adenosyl-L-methionine = (8S)-3',8-cyclo-7,8-dihydroguanosine 5'-triphosphate + 5'-deoxyadenosine + L-methionine + A + H(+)</text>
        <dbReference type="Rhea" id="RHEA:49576"/>
        <dbReference type="ChEBI" id="CHEBI:13193"/>
        <dbReference type="ChEBI" id="CHEBI:15378"/>
        <dbReference type="ChEBI" id="CHEBI:17319"/>
        <dbReference type="ChEBI" id="CHEBI:17499"/>
        <dbReference type="ChEBI" id="CHEBI:37565"/>
        <dbReference type="ChEBI" id="CHEBI:57844"/>
        <dbReference type="ChEBI" id="CHEBI:59789"/>
        <dbReference type="ChEBI" id="CHEBI:131766"/>
        <dbReference type="EC" id="4.1.99.22"/>
    </reaction>
</comment>
<comment type="similarity">
    <text evidence="12">Belongs to the radical SAM superfamily. MoaA family.</text>
</comment>
<evidence type="ECO:0000256" key="5">
    <source>
        <dbReference type="ARBA" id="ARBA00022741"/>
    </source>
</evidence>
<dbReference type="PANTHER" id="PTHR22960">
    <property type="entry name" value="MOLYBDOPTERIN COFACTOR SYNTHESIS PROTEIN A"/>
    <property type="match status" value="1"/>
</dbReference>
<dbReference type="InterPro" id="IPR050105">
    <property type="entry name" value="MoCo_biosynth_MoaA/MoaC"/>
</dbReference>
<keyword evidence="4 12" id="KW-0479">Metal-binding</keyword>
<dbReference type="OrthoDB" id="9763993at2"/>
<dbReference type="GO" id="GO:0051539">
    <property type="term" value="F:4 iron, 4 sulfur cluster binding"/>
    <property type="evidence" value="ECO:0007669"/>
    <property type="project" value="UniProtKB-UniRule"/>
</dbReference>
<feature type="binding site" evidence="12">
    <location>
        <position position="152"/>
    </location>
    <ligand>
        <name>GTP</name>
        <dbReference type="ChEBI" id="CHEBI:37565"/>
    </ligand>
</feature>
<dbReference type="Pfam" id="PF04055">
    <property type="entry name" value="Radical_SAM"/>
    <property type="match status" value="1"/>
</dbReference>
<dbReference type="Pfam" id="PF06463">
    <property type="entry name" value="Mob_synth_C"/>
    <property type="match status" value="1"/>
</dbReference>
<dbReference type="STRING" id="648996.Theam_0857"/>
<evidence type="ECO:0000256" key="10">
    <source>
        <dbReference type="ARBA" id="ARBA00023239"/>
    </source>
</evidence>
<keyword evidence="8 12" id="KW-0342">GTP-binding</keyword>
<evidence type="ECO:0000256" key="4">
    <source>
        <dbReference type="ARBA" id="ARBA00022723"/>
    </source>
</evidence>
<keyword evidence="6 12" id="KW-0408">Iron</keyword>
<keyword evidence="7 12" id="KW-0411">Iron-sulfur</keyword>
<dbReference type="GO" id="GO:1904047">
    <property type="term" value="F:S-adenosyl-L-methionine binding"/>
    <property type="evidence" value="ECO:0007669"/>
    <property type="project" value="UniProtKB-UniRule"/>
</dbReference>
<evidence type="ECO:0000256" key="6">
    <source>
        <dbReference type="ARBA" id="ARBA00023004"/>
    </source>
</evidence>
<feature type="binding site" evidence="12">
    <location>
        <position position="8"/>
    </location>
    <ligand>
        <name>GTP</name>
        <dbReference type="ChEBI" id="CHEBI:37565"/>
    </ligand>
</feature>
<feature type="binding site" evidence="12">
    <location>
        <position position="266"/>
    </location>
    <ligand>
        <name>[4Fe-4S] cluster</name>
        <dbReference type="ChEBI" id="CHEBI:49883"/>
        <label>2</label>
        <note>4Fe-4S-substrate</note>
    </ligand>
</feature>
<dbReference type="InterPro" id="IPR007197">
    <property type="entry name" value="rSAM"/>
</dbReference>
<comment type="cofactor">
    <cofactor evidence="12">
        <name>[4Fe-4S] cluster</name>
        <dbReference type="ChEBI" id="CHEBI:49883"/>
    </cofactor>
    <text evidence="12">Binds 2 [4Fe-4S] clusters. Binds 1 [4Fe-4S] cluster coordinated with 3 cysteines and an exchangeable S-adenosyl-L-methionine and 1 [4Fe-4S] cluster coordinated with 3 cysteines and the GTP-derived substrate.</text>
</comment>
<dbReference type="SFLD" id="SFLDG01386">
    <property type="entry name" value="main_SPASM_domain-containing"/>
    <property type="match status" value="1"/>
</dbReference>
<dbReference type="Gene3D" id="3.20.20.70">
    <property type="entry name" value="Aldolase class I"/>
    <property type="match status" value="1"/>
</dbReference>
<evidence type="ECO:0000313" key="15">
    <source>
        <dbReference type="Proteomes" id="UP000006362"/>
    </source>
</evidence>
<dbReference type="SMART" id="SM00729">
    <property type="entry name" value="Elp3"/>
    <property type="match status" value="1"/>
</dbReference>
<dbReference type="RefSeq" id="WP_013537610.1">
    <property type="nucleotide sequence ID" value="NC_014926.1"/>
</dbReference>
<dbReference type="GO" id="GO:0005525">
    <property type="term" value="F:GTP binding"/>
    <property type="evidence" value="ECO:0007669"/>
    <property type="project" value="UniProtKB-UniRule"/>
</dbReference>
<dbReference type="InterPro" id="IPR040064">
    <property type="entry name" value="MoaA-like"/>
</dbReference>
<organism evidence="14 15">
    <name type="scientific">Thermovibrio ammonificans (strain DSM 15698 / JCM 12110 / HB-1)</name>
    <dbReference type="NCBI Taxonomy" id="648996"/>
    <lineage>
        <taxon>Bacteria</taxon>
        <taxon>Pseudomonadati</taxon>
        <taxon>Aquificota</taxon>
        <taxon>Aquificia</taxon>
        <taxon>Desulfurobacteriales</taxon>
        <taxon>Desulfurobacteriaceae</taxon>
        <taxon>Thermovibrio</taxon>
    </lineage>
</organism>
<accession>E8T6P0</accession>
<feature type="binding site" evidence="12">
    <location>
        <position position="58"/>
    </location>
    <ligand>
        <name>GTP</name>
        <dbReference type="ChEBI" id="CHEBI:37565"/>
    </ligand>
</feature>
<evidence type="ECO:0000313" key="14">
    <source>
        <dbReference type="EMBL" id="ADU96824.1"/>
    </source>
</evidence>
<keyword evidence="10 12" id="KW-0456">Lyase</keyword>
<dbReference type="SUPFAM" id="SSF102114">
    <property type="entry name" value="Radical SAM enzymes"/>
    <property type="match status" value="1"/>
</dbReference>
<dbReference type="GO" id="GO:0006777">
    <property type="term" value="P:Mo-molybdopterin cofactor biosynthetic process"/>
    <property type="evidence" value="ECO:0007669"/>
    <property type="project" value="UniProtKB-UniRule"/>
</dbReference>
<keyword evidence="2 12" id="KW-0004">4Fe-4S</keyword>
<dbReference type="AlphaFoldDB" id="E8T6P0"/>
<reference evidence="14" key="1">
    <citation type="submission" date="2011-01" db="EMBL/GenBank/DDBJ databases">
        <title>Complete sequence of chromosome of Thermovibrio ammonificans HB-1.</title>
        <authorList>
            <consortium name="US DOE Joint Genome Institute"/>
            <person name="Lucas S."/>
            <person name="Copeland A."/>
            <person name="Lapidus A."/>
            <person name="Cheng J.-F."/>
            <person name="Goodwin L."/>
            <person name="Pitluck S."/>
            <person name="Davenport K."/>
            <person name="Detter J.C."/>
            <person name="Han C."/>
            <person name="Tapia R."/>
            <person name="Land M."/>
            <person name="Hauser L."/>
            <person name="Kyrpides N."/>
            <person name="Ivanova N."/>
            <person name="Ovchinnikova G."/>
            <person name="Vetriani C."/>
            <person name="Woyke T."/>
        </authorList>
    </citation>
    <scope>NUCLEOTIDE SEQUENCE [LARGE SCALE GENOMIC DNA]</scope>
    <source>
        <strain evidence="14">HB-1</strain>
    </source>
</reference>
<feature type="binding site" evidence="12">
    <location>
        <position position="113"/>
    </location>
    <ligand>
        <name>S-adenosyl-L-methionine</name>
        <dbReference type="ChEBI" id="CHEBI:59789"/>
    </ligand>
</feature>
<evidence type="ECO:0000259" key="13">
    <source>
        <dbReference type="PROSITE" id="PS51918"/>
    </source>
</evidence>
<feature type="domain" description="Radical SAM core" evidence="13">
    <location>
        <begin position="1"/>
        <end position="225"/>
    </location>
</feature>
<keyword evidence="15" id="KW-1185">Reference proteome</keyword>
<dbReference type="GO" id="GO:0061798">
    <property type="term" value="F:GTP 3',8'-cyclase activity"/>
    <property type="evidence" value="ECO:0007669"/>
    <property type="project" value="UniProtKB-UniRule"/>
</dbReference>
<dbReference type="EMBL" id="CP002444">
    <property type="protein sequence ID" value="ADU96824.1"/>
    <property type="molecule type" value="Genomic_DNA"/>
</dbReference>
<evidence type="ECO:0000256" key="3">
    <source>
        <dbReference type="ARBA" id="ARBA00022691"/>
    </source>
</evidence>
<dbReference type="KEGG" id="tam:Theam_0857"/>
<feature type="binding site" evidence="12">
    <location>
        <position position="22"/>
    </location>
    <ligand>
        <name>[4Fe-4S] cluster</name>
        <dbReference type="ChEBI" id="CHEBI:49883"/>
        <label>1</label>
        <note>4Fe-4S-S-AdoMet</note>
    </ligand>
</feature>
<keyword evidence="3 12" id="KW-0949">S-adenosyl-L-methionine</keyword>
<dbReference type="UniPathway" id="UPA00344"/>
<dbReference type="HOGENOM" id="CLU_009273_0_1_0"/>